<organism evidence="1 2">
    <name type="scientific">Romanomermis culicivorax</name>
    <name type="common">Nematode worm</name>
    <dbReference type="NCBI Taxonomy" id="13658"/>
    <lineage>
        <taxon>Eukaryota</taxon>
        <taxon>Metazoa</taxon>
        <taxon>Ecdysozoa</taxon>
        <taxon>Nematoda</taxon>
        <taxon>Enoplea</taxon>
        <taxon>Dorylaimia</taxon>
        <taxon>Mermithida</taxon>
        <taxon>Mermithoidea</taxon>
        <taxon>Mermithidae</taxon>
        <taxon>Romanomermis</taxon>
    </lineage>
</organism>
<keyword evidence="1" id="KW-1185">Reference proteome</keyword>
<evidence type="ECO:0000313" key="1">
    <source>
        <dbReference type="Proteomes" id="UP000887565"/>
    </source>
</evidence>
<reference evidence="2" key="1">
    <citation type="submission" date="2022-11" db="UniProtKB">
        <authorList>
            <consortium name="WormBaseParasite"/>
        </authorList>
    </citation>
    <scope>IDENTIFICATION</scope>
</reference>
<sequence length="333" mass="38932">MTTSLCETFCFAPFDDESPFRPTVVEFIRDQRSCRVMLLLSQAYFAMTNRWLAHCGSLRTRAETAIVMLIKNRRLILLTLVSQFSINLAETLQFSFQHILLQLAMINRDLYTIWLAKEEQSLLSAHSTTSNNLYNHNFGTLLRGIQCKTGDHKIKTNYKREYSITTKTGQGRNIWKNRKKFMQYILLQLPMSNRVVFTIWLAEAFMIIYDCFQTYKARPTACDIFKSGIIQKKIDSFTEKKSSEEKKVHENLKEQMRLCRIVRNRRIGRLSAAEISAFPLNTILRFFLDQSNALNSCIPTVLTKKLTFWHNYPTKNLHEATFDIAFFQEKAII</sequence>
<proteinExistence type="predicted"/>
<protein>
    <submittedName>
        <fullName evidence="2">Uncharacterized protein</fullName>
    </submittedName>
</protein>
<evidence type="ECO:0000313" key="2">
    <source>
        <dbReference type="WBParaSite" id="nRc.2.0.1.t30901-RA"/>
    </source>
</evidence>
<accession>A0A915JX47</accession>
<dbReference type="AlphaFoldDB" id="A0A915JX47"/>
<name>A0A915JX47_ROMCU</name>
<dbReference type="Proteomes" id="UP000887565">
    <property type="component" value="Unplaced"/>
</dbReference>
<dbReference type="WBParaSite" id="nRc.2.0.1.t30901-RA">
    <property type="protein sequence ID" value="nRc.2.0.1.t30901-RA"/>
    <property type="gene ID" value="nRc.2.0.1.g30901"/>
</dbReference>